<keyword evidence="2" id="KW-0201">Cytochrome c-type biogenesis</keyword>
<dbReference type="GO" id="GO:0017004">
    <property type="term" value="P:cytochrome complex assembly"/>
    <property type="evidence" value="ECO:0007669"/>
    <property type="project" value="UniProtKB-KW"/>
</dbReference>
<dbReference type="Pfam" id="PF14289">
    <property type="entry name" value="DUF4369"/>
    <property type="match status" value="1"/>
</dbReference>
<dbReference type="AlphaFoldDB" id="A0A563U7P2"/>
<dbReference type="GO" id="GO:0030313">
    <property type="term" value="C:cell envelope"/>
    <property type="evidence" value="ECO:0007669"/>
    <property type="project" value="UniProtKB-SubCell"/>
</dbReference>
<dbReference type="CDD" id="cd02966">
    <property type="entry name" value="TlpA_like_family"/>
    <property type="match status" value="1"/>
</dbReference>
<dbReference type="PANTHER" id="PTHR42852">
    <property type="entry name" value="THIOL:DISULFIDE INTERCHANGE PROTEIN DSBE"/>
    <property type="match status" value="1"/>
</dbReference>
<evidence type="ECO:0000256" key="4">
    <source>
        <dbReference type="ARBA" id="ARBA00023284"/>
    </source>
</evidence>
<dbReference type="EMBL" id="VOEJ01000006">
    <property type="protein sequence ID" value="TWR27355.1"/>
    <property type="molecule type" value="Genomic_DNA"/>
</dbReference>
<organism evidence="7 8">
    <name type="scientific">Mucilaginibacter pallidiroseus</name>
    <dbReference type="NCBI Taxonomy" id="2599295"/>
    <lineage>
        <taxon>Bacteria</taxon>
        <taxon>Pseudomonadati</taxon>
        <taxon>Bacteroidota</taxon>
        <taxon>Sphingobacteriia</taxon>
        <taxon>Sphingobacteriales</taxon>
        <taxon>Sphingobacteriaceae</taxon>
        <taxon>Mucilaginibacter</taxon>
    </lineage>
</organism>
<evidence type="ECO:0000313" key="7">
    <source>
        <dbReference type="EMBL" id="TWR27355.1"/>
    </source>
</evidence>
<dbReference type="GO" id="GO:0016209">
    <property type="term" value="F:antioxidant activity"/>
    <property type="evidence" value="ECO:0007669"/>
    <property type="project" value="InterPro"/>
</dbReference>
<dbReference type="RefSeq" id="WP_146382324.1">
    <property type="nucleotide sequence ID" value="NZ_VOEJ01000006.1"/>
</dbReference>
<evidence type="ECO:0000256" key="3">
    <source>
        <dbReference type="ARBA" id="ARBA00023157"/>
    </source>
</evidence>
<dbReference type="PANTHER" id="PTHR42852:SF6">
    <property type="entry name" value="THIOL:DISULFIDE INTERCHANGE PROTEIN DSBE"/>
    <property type="match status" value="1"/>
</dbReference>
<dbReference type="InterPro" id="IPR050553">
    <property type="entry name" value="Thioredoxin_ResA/DsbE_sf"/>
</dbReference>
<keyword evidence="3" id="KW-1015">Disulfide bond</keyword>
<proteinExistence type="predicted"/>
<evidence type="ECO:0000256" key="5">
    <source>
        <dbReference type="SAM" id="SignalP"/>
    </source>
</evidence>
<dbReference type="InterPro" id="IPR000866">
    <property type="entry name" value="AhpC/TSA"/>
</dbReference>
<dbReference type="GO" id="GO:0016491">
    <property type="term" value="F:oxidoreductase activity"/>
    <property type="evidence" value="ECO:0007669"/>
    <property type="project" value="InterPro"/>
</dbReference>
<dbReference type="Proteomes" id="UP000320042">
    <property type="component" value="Unassembled WGS sequence"/>
</dbReference>
<evidence type="ECO:0000313" key="8">
    <source>
        <dbReference type="Proteomes" id="UP000320042"/>
    </source>
</evidence>
<name>A0A563U7P2_9SPHI</name>
<sequence>MNRNLKFALWLIICFISFQAKAQNGEKNAYTIEGKIRGINSGKIYHLGYDSKPIDSAEILNGKFTISGNSGAQERKPFMIKPGNWTFQVFIDAPHSTLEIDTTGAQYQLADGKDYPIIWHITQTGSPMADVYERYLKETGLIEFFILTKNMRLAKKDSAAKIIKQIDSLRNVLPQNVKHWTENFISQNSASVGGIYVFADFYREAGERSASYLAPKLAQFTGPAKASLYYQRLNTELSKLEQLQAGKRAPDFTLLKRNKQNLKLSSTRGSLVLLDFWASWCKPCRANIPDMKRLYAKYHPKGLEVVGISGDAKWDNWTKALDIEKMPWPQVIDKNYKIDSKNSASELYHVQAFPYYVLINQKGEIILTSDNEKLIADKVENILK</sequence>
<gene>
    <name evidence="7" type="ORF">FPZ43_12785</name>
</gene>
<dbReference type="PROSITE" id="PS51352">
    <property type="entry name" value="THIOREDOXIN_2"/>
    <property type="match status" value="1"/>
</dbReference>
<dbReference type="OrthoDB" id="1069091at2"/>
<feature type="domain" description="Thioredoxin" evidence="6">
    <location>
        <begin position="243"/>
        <end position="384"/>
    </location>
</feature>
<accession>A0A563U7P2</accession>
<comment type="subcellular location">
    <subcellularLocation>
        <location evidence="1">Cell envelope</location>
    </subcellularLocation>
</comment>
<keyword evidence="8" id="KW-1185">Reference proteome</keyword>
<dbReference type="Gene3D" id="3.40.30.10">
    <property type="entry name" value="Glutaredoxin"/>
    <property type="match status" value="1"/>
</dbReference>
<evidence type="ECO:0000256" key="2">
    <source>
        <dbReference type="ARBA" id="ARBA00022748"/>
    </source>
</evidence>
<feature type="signal peptide" evidence="5">
    <location>
        <begin position="1"/>
        <end position="22"/>
    </location>
</feature>
<dbReference type="InterPro" id="IPR036249">
    <property type="entry name" value="Thioredoxin-like_sf"/>
</dbReference>
<protein>
    <submittedName>
        <fullName evidence="7">AhpC/TSA family protein</fullName>
    </submittedName>
</protein>
<dbReference type="SUPFAM" id="SSF52833">
    <property type="entry name" value="Thioredoxin-like"/>
    <property type="match status" value="1"/>
</dbReference>
<keyword evidence="5" id="KW-0732">Signal</keyword>
<dbReference type="InterPro" id="IPR025380">
    <property type="entry name" value="DUF4369"/>
</dbReference>
<keyword evidence="4" id="KW-0676">Redox-active center</keyword>
<feature type="chain" id="PRO_5021711711" evidence="5">
    <location>
        <begin position="23"/>
        <end position="384"/>
    </location>
</feature>
<dbReference type="InterPro" id="IPR013766">
    <property type="entry name" value="Thioredoxin_domain"/>
</dbReference>
<evidence type="ECO:0000259" key="6">
    <source>
        <dbReference type="PROSITE" id="PS51352"/>
    </source>
</evidence>
<reference evidence="7 8" key="1">
    <citation type="submission" date="2019-07" db="EMBL/GenBank/DDBJ databases">
        <authorList>
            <person name="Kim J."/>
        </authorList>
    </citation>
    <scope>NUCLEOTIDE SEQUENCE [LARGE SCALE GENOMIC DNA]</scope>
    <source>
        <strain evidence="8">dk17</strain>
    </source>
</reference>
<dbReference type="Pfam" id="PF00578">
    <property type="entry name" value="AhpC-TSA"/>
    <property type="match status" value="1"/>
</dbReference>
<comment type="caution">
    <text evidence="7">The sequence shown here is derived from an EMBL/GenBank/DDBJ whole genome shotgun (WGS) entry which is preliminary data.</text>
</comment>
<evidence type="ECO:0000256" key="1">
    <source>
        <dbReference type="ARBA" id="ARBA00004196"/>
    </source>
</evidence>